<comment type="subcellular location">
    <subcellularLocation>
        <location evidence="1">Membrane</location>
        <topology evidence="1">Lipid-anchor</topology>
    </subcellularLocation>
</comment>
<dbReference type="CDD" id="cd13598">
    <property type="entry name" value="PBP2_lipoprotein_IlpA_like"/>
    <property type="match status" value="1"/>
</dbReference>
<evidence type="ECO:0000256" key="4">
    <source>
        <dbReference type="ARBA" id="ARBA00023139"/>
    </source>
</evidence>
<sequence length="269" mass="29725">MIFSRRAFLASLTAFILYSGIPQETKAASTVQTIRVGIISGPEEELALTAKEVAKTKNIDIQLVNFDDYNIPNEALVGKDIDANAFQTVPFMDAQIQARNYKLAVLGKTWAEPLGFYSHKIKSIRDLPDQAKIAIPNDPSNQGRALNLLVKANLIQLRQNAPALPRLGDVISNPHHFQLIDLDAAQLSRALDDVTMAAVNTNFVIPAGINPKSALLREDIKDSPYDNILVVRKGDENRPEMKLLLESFQSDAVKKAMEDKFHGAILPAW</sequence>
<keyword evidence="5 6" id="KW-0449">Lipoprotein</keyword>
<reference evidence="7 8" key="1">
    <citation type="submission" date="2018-05" db="EMBL/GenBank/DDBJ databases">
        <title>Reference genomes for bee gut microbiota database.</title>
        <authorList>
            <person name="Ellegaard K.M."/>
        </authorList>
    </citation>
    <scope>NUCLEOTIDE SEQUENCE [LARGE SCALE GENOMIC DNA]</scope>
    <source>
        <strain evidence="7 8">ESL0284</strain>
    </source>
</reference>
<proteinExistence type="inferred from homology"/>
<gene>
    <name evidence="7" type="ORF">DK869_01590</name>
</gene>
<evidence type="ECO:0000256" key="3">
    <source>
        <dbReference type="ARBA" id="ARBA00023136"/>
    </source>
</evidence>
<keyword evidence="2" id="KW-0732">Signal</keyword>
<dbReference type="EMBL" id="QGLT01000001">
    <property type="protein sequence ID" value="PXZ02082.1"/>
    <property type="molecule type" value="Genomic_DNA"/>
</dbReference>
<comment type="similarity">
    <text evidence="6">Belongs to the nlpA lipoprotein family.</text>
</comment>
<evidence type="ECO:0000256" key="5">
    <source>
        <dbReference type="ARBA" id="ARBA00023288"/>
    </source>
</evidence>
<organism evidence="7 8">
    <name type="scientific">Commensalibacter melissae</name>
    <dbReference type="NCBI Taxonomy" id="2070537"/>
    <lineage>
        <taxon>Bacteria</taxon>
        <taxon>Pseudomonadati</taxon>
        <taxon>Pseudomonadota</taxon>
        <taxon>Alphaproteobacteria</taxon>
        <taxon>Acetobacterales</taxon>
        <taxon>Acetobacteraceae</taxon>
    </lineage>
</organism>
<name>A0A318MZG2_9PROT</name>
<evidence type="ECO:0000313" key="8">
    <source>
        <dbReference type="Proteomes" id="UP000247565"/>
    </source>
</evidence>
<dbReference type="PIRSF" id="PIRSF002854">
    <property type="entry name" value="MetQ"/>
    <property type="match status" value="1"/>
</dbReference>
<protein>
    <recommendedName>
        <fullName evidence="6">Lipoprotein</fullName>
    </recommendedName>
</protein>
<accession>A0A318MZG2</accession>
<evidence type="ECO:0000313" key="7">
    <source>
        <dbReference type="EMBL" id="PXZ02082.1"/>
    </source>
</evidence>
<keyword evidence="8" id="KW-1185">Reference proteome</keyword>
<dbReference type="Proteomes" id="UP000247565">
    <property type="component" value="Unassembled WGS sequence"/>
</dbReference>
<evidence type="ECO:0000256" key="6">
    <source>
        <dbReference type="PIRNR" id="PIRNR002854"/>
    </source>
</evidence>
<evidence type="ECO:0000256" key="2">
    <source>
        <dbReference type="ARBA" id="ARBA00022729"/>
    </source>
</evidence>
<comment type="caution">
    <text evidence="7">The sequence shown here is derived from an EMBL/GenBank/DDBJ whole genome shotgun (WGS) entry which is preliminary data.</text>
</comment>
<dbReference type="GO" id="GO:0016020">
    <property type="term" value="C:membrane"/>
    <property type="evidence" value="ECO:0007669"/>
    <property type="project" value="UniProtKB-SubCell"/>
</dbReference>
<dbReference type="Gene3D" id="3.40.190.10">
    <property type="entry name" value="Periplasmic binding protein-like II"/>
    <property type="match status" value="2"/>
</dbReference>
<dbReference type="PANTHER" id="PTHR30429">
    <property type="entry name" value="D-METHIONINE-BINDING LIPOPROTEIN METQ"/>
    <property type="match status" value="1"/>
</dbReference>
<dbReference type="AlphaFoldDB" id="A0A318MZG2"/>
<dbReference type="PANTHER" id="PTHR30429:SF1">
    <property type="entry name" value="D-METHIONINE-BINDING LIPOPROTEIN METQ-RELATED"/>
    <property type="match status" value="1"/>
</dbReference>
<dbReference type="InterPro" id="IPR004872">
    <property type="entry name" value="Lipoprotein_NlpA"/>
</dbReference>
<dbReference type="SUPFAM" id="SSF53850">
    <property type="entry name" value="Periplasmic binding protein-like II"/>
    <property type="match status" value="1"/>
</dbReference>
<keyword evidence="4" id="KW-0564">Palmitate</keyword>
<dbReference type="Pfam" id="PF03180">
    <property type="entry name" value="Lipoprotein_9"/>
    <property type="match status" value="1"/>
</dbReference>
<evidence type="ECO:0000256" key="1">
    <source>
        <dbReference type="ARBA" id="ARBA00004635"/>
    </source>
</evidence>
<keyword evidence="3" id="KW-0472">Membrane</keyword>
<dbReference type="OrthoDB" id="9812878at2"/>